<keyword evidence="10" id="KW-1185">Reference proteome</keyword>
<protein>
    <submittedName>
        <fullName evidence="9">AEC family transporter</fullName>
    </submittedName>
</protein>
<keyword evidence="4" id="KW-1003">Cell membrane</keyword>
<feature type="transmembrane region" description="Helical" evidence="8">
    <location>
        <begin position="38"/>
        <end position="56"/>
    </location>
</feature>
<name>A0A7J5AXQ6_9MICO</name>
<dbReference type="OrthoDB" id="9805563at2"/>
<feature type="transmembrane region" description="Helical" evidence="8">
    <location>
        <begin position="168"/>
        <end position="189"/>
    </location>
</feature>
<evidence type="ECO:0000256" key="6">
    <source>
        <dbReference type="ARBA" id="ARBA00022989"/>
    </source>
</evidence>
<evidence type="ECO:0000256" key="7">
    <source>
        <dbReference type="ARBA" id="ARBA00023136"/>
    </source>
</evidence>
<dbReference type="GO" id="GO:0005886">
    <property type="term" value="C:plasma membrane"/>
    <property type="evidence" value="ECO:0007669"/>
    <property type="project" value="UniProtKB-SubCell"/>
</dbReference>
<evidence type="ECO:0000256" key="8">
    <source>
        <dbReference type="SAM" id="Phobius"/>
    </source>
</evidence>
<dbReference type="EMBL" id="WBJX01000007">
    <property type="protein sequence ID" value="KAB1636186.1"/>
    <property type="molecule type" value="Genomic_DNA"/>
</dbReference>
<evidence type="ECO:0000256" key="4">
    <source>
        <dbReference type="ARBA" id="ARBA00022475"/>
    </source>
</evidence>
<dbReference type="InterPro" id="IPR038770">
    <property type="entry name" value="Na+/solute_symporter_sf"/>
</dbReference>
<dbReference type="PANTHER" id="PTHR36838:SF4">
    <property type="entry name" value="AUXIN EFFLUX CARRIER FAMILY PROTEIN"/>
    <property type="match status" value="1"/>
</dbReference>
<feature type="transmembrane region" description="Helical" evidence="8">
    <location>
        <begin position="122"/>
        <end position="147"/>
    </location>
</feature>
<feature type="transmembrane region" description="Helical" evidence="8">
    <location>
        <begin position="253"/>
        <end position="271"/>
    </location>
</feature>
<dbReference type="PANTHER" id="PTHR36838">
    <property type="entry name" value="AUXIN EFFLUX CARRIER FAMILY PROTEIN"/>
    <property type="match status" value="1"/>
</dbReference>
<dbReference type="InterPro" id="IPR004776">
    <property type="entry name" value="Mem_transp_PIN-like"/>
</dbReference>
<dbReference type="Gene3D" id="1.20.1530.20">
    <property type="match status" value="1"/>
</dbReference>
<dbReference type="GO" id="GO:0055085">
    <property type="term" value="P:transmembrane transport"/>
    <property type="evidence" value="ECO:0007669"/>
    <property type="project" value="InterPro"/>
</dbReference>
<keyword evidence="3" id="KW-0813">Transport</keyword>
<gene>
    <name evidence="9" type="ORF">F8O03_16820</name>
</gene>
<accession>A0A7J5AXQ6</accession>
<evidence type="ECO:0000313" key="10">
    <source>
        <dbReference type="Proteomes" id="UP000490386"/>
    </source>
</evidence>
<feature type="transmembrane region" description="Helical" evidence="8">
    <location>
        <begin position="94"/>
        <end position="116"/>
    </location>
</feature>
<evidence type="ECO:0000256" key="2">
    <source>
        <dbReference type="ARBA" id="ARBA00010145"/>
    </source>
</evidence>
<comment type="caution">
    <text evidence="9">The sequence shown here is derived from an EMBL/GenBank/DDBJ whole genome shotgun (WGS) entry which is preliminary data.</text>
</comment>
<dbReference type="AlphaFoldDB" id="A0A7J5AXQ6"/>
<evidence type="ECO:0000256" key="5">
    <source>
        <dbReference type="ARBA" id="ARBA00022692"/>
    </source>
</evidence>
<feature type="transmembrane region" description="Helical" evidence="8">
    <location>
        <begin position="6"/>
        <end position="26"/>
    </location>
</feature>
<sequence length="309" mass="31667">MGIIMTAIVPVLLTLIGGAVLRRAMLRSGQFWSGLERLTYYVLGPALFVTSIGNADLGAIDIGPLLLTTTVPIITATGVLIASRPLLRSTGPALGSMVQGAIRINTYIGLVFISALHGELGIATFAIACAISVPVVNLLCVSTLTLYGAHDDDAPRPKLLREIATNPLILSCLAGLGLSITGIALPTAIASTLDLAASSALLCGTLIAGASISFAWRRRDLIEVTVPTLIKLAALPLAAAALAIALGADELTLHAVVILTAVPTAPSAAILSAKLGGDTRLMATIIGVQTLLSTASMPLMLDWAGRLAQ</sequence>
<keyword evidence="5 8" id="KW-0812">Transmembrane</keyword>
<dbReference type="Pfam" id="PF03547">
    <property type="entry name" value="Mem_trans"/>
    <property type="match status" value="1"/>
</dbReference>
<feature type="transmembrane region" description="Helical" evidence="8">
    <location>
        <begin position="228"/>
        <end position="247"/>
    </location>
</feature>
<proteinExistence type="inferred from homology"/>
<organism evidence="9 10">
    <name type="scientific">Pseudoclavibacter terrae</name>
    <dbReference type="NCBI Taxonomy" id="1530195"/>
    <lineage>
        <taxon>Bacteria</taxon>
        <taxon>Bacillati</taxon>
        <taxon>Actinomycetota</taxon>
        <taxon>Actinomycetes</taxon>
        <taxon>Micrococcales</taxon>
        <taxon>Microbacteriaceae</taxon>
        <taxon>Pseudoclavibacter</taxon>
    </lineage>
</organism>
<keyword evidence="6 8" id="KW-1133">Transmembrane helix</keyword>
<feature type="transmembrane region" description="Helical" evidence="8">
    <location>
        <begin position="195"/>
        <end position="216"/>
    </location>
</feature>
<keyword evidence="7 8" id="KW-0472">Membrane</keyword>
<evidence type="ECO:0000313" key="9">
    <source>
        <dbReference type="EMBL" id="KAB1636186.1"/>
    </source>
</evidence>
<comment type="subcellular location">
    <subcellularLocation>
        <location evidence="1">Cell membrane</location>
        <topology evidence="1">Multi-pass membrane protein</topology>
    </subcellularLocation>
</comment>
<comment type="similarity">
    <text evidence="2">Belongs to the auxin efflux carrier (TC 2.A.69) family.</text>
</comment>
<evidence type="ECO:0000256" key="3">
    <source>
        <dbReference type="ARBA" id="ARBA00022448"/>
    </source>
</evidence>
<reference evidence="9 10" key="1">
    <citation type="submission" date="2019-09" db="EMBL/GenBank/DDBJ databases">
        <title>Phylogeny of genus Pseudoclavibacter and closely related genus.</title>
        <authorList>
            <person name="Li Y."/>
        </authorList>
    </citation>
    <scope>NUCLEOTIDE SEQUENCE [LARGE SCALE GENOMIC DNA]</scope>
    <source>
        <strain evidence="9 10">THG-MD12</strain>
    </source>
</reference>
<dbReference type="Proteomes" id="UP000490386">
    <property type="component" value="Unassembled WGS sequence"/>
</dbReference>
<feature type="transmembrane region" description="Helical" evidence="8">
    <location>
        <begin position="62"/>
        <end position="82"/>
    </location>
</feature>
<evidence type="ECO:0000256" key="1">
    <source>
        <dbReference type="ARBA" id="ARBA00004651"/>
    </source>
</evidence>